<dbReference type="Gramene" id="KCW71624">
    <property type="protein sequence ID" value="KCW71624"/>
    <property type="gene ID" value="EUGRSUZ_E00149"/>
</dbReference>
<dbReference type="EMBL" id="KK198757">
    <property type="protein sequence ID" value="KCW71624.1"/>
    <property type="molecule type" value="Genomic_DNA"/>
</dbReference>
<feature type="compositionally biased region" description="Basic residues" evidence="1">
    <location>
        <begin position="1"/>
        <end position="10"/>
    </location>
</feature>
<protein>
    <submittedName>
        <fullName evidence="2">Uncharacterized protein</fullName>
    </submittedName>
</protein>
<dbReference type="InParanoid" id="A0A059C075"/>
<sequence>MDLGSARKKPVIFQRPSKSSEVDGPSSTAAHLRSSFSPWFGPSSTATAQVFSSLEAPSRQAQVFGPRS</sequence>
<feature type="region of interest" description="Disordered" evidence="1">
    <location>
        <begin position="1"/>
        <end position="29"/>
    </location>
</feature>
<reference evidence="2" key="1">
    <citation type="submission" date="2013-07" db="EMBL/GenBank/DDBJ databases">
        <title>The genome of Eucalyptus grandis.</title>
        <authorList>
            <person name="Schmutz J."/>
            <person name="Hayes R."/>
            <person name="Myburg A."/>
            <person name="Tuskan G."/>
            <person name="Grattapaglia D."/>
            <person name="Rokhsar D.S."/>
        </authorList>
    </citation>
    <scope>NUCLEOTIDE SEQUENCE</scope>
    <source>
        <tissue evidence="2">Leaf extractions</tissue>
    </source>
</reference>
<name>A0A059C075_EUCGR</name>
<organism evidence="2">
    <name type="scientific">Eucalyptus grandis</name>
    <name type="common">Flooded gum</name>
    <dbReference type="NCBI Taxonomy" id="71139"/>
    <lineage>
        <taxon>Eukaryota</taxon>
        <taxon>Viridiplantae</taxon>
        <taxon>Streptophyta</taxon>
        <taxon>Embryophyta</taxon>
        <taxon>Tracheophyta</taxon>
        <taxon>Spermatophyta</taxon>
        <taxon>Magnoliopsida</taxon>
        <taxon>eudicotyledons</taxon>
        <taxon>Gunneridae</taxon>
        <taxon>Pentapetalae</taxon>
        <taxon>rosids</taxon>
        <taxon>malvids</taxon>
        <taxon>Myrtales</taxon>
        <taxon>Myrtaceae</taxon>
        <taxon>Myrtoideae</taxon>
        <taxon>Eucalypteae</taxon>
        <taxon>Eucalyptus</taxon>
    </lineage>
</organism>
<evidence type="ECO:0000256" key="1">
    <source>
        <dbReference type="SAM" id="MobiDB-lite"/>
    </source>
</evidence>
<gene>
    <name evidence="2" type="ORF">EUGRSUZ_E00149</name>
</gene>
<proteinExistence type="predicted"/>
<evidence type="ECO:0000313" key="2">
    <source>
        <dbReference type="EMBL" id="KCW71624.1"/>
    </source>
</evidence>
<dbReference type="AlphaFoldDB" id="A0A059C075"/>
<accession>A0A059C075</accession>